<dbReference type="Proteomes" id="UP000235116">
    <property type="component" value="Chromosome"/>
</dbReference>
<keyword evidence="2" id="KW-0547">Nucleotide-binding</keyword>
<evidence type="ECO:0000313" key="5">
    <source>
        <dbReference type="EMBL" id="AUM13109.1"/>
    </source>
</evidence>
<dbReference type="RefSeq" id="WP_101894488.1">
    <property type="nucleotide sequence ID" value="NZ_CP022684.1"/>
</dbReference>
<evidence type="ECO:0000256" key="1">
    <source>
        <dbReference type="ARBA" id="ARBA00006914"/>
    </source>
</evidence>
<accession>A0A2K9LL72</accession>
<dbReference type="SMART" id="SM00382">
    <property type="entry name" value="AAA"/>
    <property type="match status" value="1"/>
</dbReference>
<evidence type="ECO:0000313" key="6">
    <source>
        <dbReference type="Proteomes" id="UP000235116"/>
    </source>
</evidence>
<dbReference type="InterPro" id="IPR050221">
    <property type="entry name" value="26S_Proteasome_ATPase"/>
</dbReference>
<dbReference type="InterPro" id="IPR003593">
    <property type="entry name" value="AAA+_ATPase"/>
</dbReference>
<dbReference type="Gene3D" id="3.40.50.300">
    <property type="entry name" value="P-loop containing nucleotide triphosphate hydrolases"/>
    <property type="match status" value="1"/>
</dbReference>
<dbReference type="InterPro" id="IPR003959">
    <property type="entry name" value="ATPase_AAA_core"/>
</dbReference>
<comment type="similarity">
    <text evidence="1">Belongs to the AAA ATPase family.</text>
</comment>
<protein>
    <recommendedName>
        <fullName evidence="4">AAA+ ATPase domain-containing protein</fullName>
    </recommendedName>
</protein>
<dbReference type="KEGG" id="kak:Kalk_12035"/>
<dbReference type="GO" id="GO:0005524">
    <property type="term" value="F:ATP binding"/>
    <property type="evidence" value="ECO:0007669"/>
    <property type="project" value="UniProtKB-KW"/>
</dbReference>
<feature type="domain" description="AAA+ ATPase" evidence="4">
    <location>
        <begin position="475"/>
        <end position="607"/>
    </location>
</feature>
<dbReference type="CDD" id="cd19481">
    <property type="entry name" value="RecA-like_protease"/>
    <property type="match status" value="1"/>
</dbReference>
<proteinExistence type="inferred from homology"/>
<reference evidence="6" key="1">
    <citation type="submission" date="2017-08" db="EMBL/GenBank/DDBJ databases">
        <title>Direct submision.</title>
        <authorList>
            <person name="Kim S.-J."/>
            <person name="Rhee S.-K."/>
        </authorList>
    </citation>
    <scope>NUCLEOTIDE SEQUENCE [LARGE SCALE GENOMIC DNA]</scope>
    <source>
        <strain evidence="6">GI5</strain>
    </source>
</reference>
<keyword evidence="3" id="KW-0067">ATP-binding</keyword>
<keyword evidence="6" id="KW-1185">Reference proteome</keyword>
<dbReference type="SUPFAM" id="SSF52540">
    <property type="entry name" value="P-loop containing nucleoside triphosphate hydrolases"/>
    <property type="match status" value="1"/>
</dbReference>
<dbReference type="PANTHER" id="PTHR23073">
    <property type="entry name" value="26S PROTEASOME REGULATORY SUBUNIT"/>
    <property type="match status" value="1"/>
</dbReference>
<sequence>MNQPPHHTDPARPATIPLWQALAGWVRLGLVHFWQQALPKDNGLLRLLQDEAQSLLGGQQYTAHSLQQALKKQWRTFDERASSQDSSEPLLRLIHEYRLNLMDTFLLTLLGETQRSHVISLVITQLQAPSPSPHPTLHLCAAILESLQTEPEQPFQLLNLPQHPLIRAGLIQRQGNHDSPQTALPLPLQSLSLPAAYWSVLLGQANGWEDCDLLRDGDLTLLPDALQQQLPVLAALLQQGSAHTLVLRGHPHSGRRQLAQALARALSLQAIGIPLARWQQDPALPLACRYAHWLPVLEPKLGPGEVWHPNAHTPASATRPQPQVILLGSDGAVEGAADGRLGDSQCLELVMPLPDQRQRQSIWAQQAGCPELAAHCARNALLSGPTIASLAASAQLLAQRDNTPLALHHVTQARQQLGSERLRLLAQPEPRQVDRAAIVLPPLVDTELQRLIQRAQQRESLWQGLGATLQQTFTAGVRALFIGESGTGKTLAASYIATQLGSPLYRVDLSAVMNKYIGESEKNLSAVLDMAAASDVVLLFDEADSLFGKRSEGKETGERFANMLTHFLLTRIENHPGIVILTSNNRERIDAAFTRRLDLIVEFPIPGFEERLQLWRSHLGERGPGDDIYRLLASYCDFCGGQLRNVVLAAAVNANHNPITAADLLVGLLAEYRKLGRELPGKLNLLRNWHANDTQPTPNQHQPEPTP</sequence>
<dbReference type="InterPro" id="IPR027417">
    <property type="entry name" value="P-loop_NTPase"/>
</dbReference>
<gene>
    <name evidence="5" type="ORF">Kalk_12035</name>
</gene>
<organism evidence="5 6">
    <name type="scientific">Ketobacter alkanivorans</name>
    <dbReference type="NCBI Taxonomy" id="1917421"/>
    <lineage>
        <taxon>Bacteria</taxon>
        <taxon>Pseudomonadati</taxon>
        <taxon>Pseudomonadota</taxon>
        <taxon>Gammaproteobacteria</taxon>
        <taxon>Pseudomonadales</taxon>
        <taxon>Ketobacteraceae</taxon>
        <taxon>Ketobacter</taxon>
    </lineage>
</organism>
<name>A0A2K9LL72_9GAMM</name>
<dbReference type="EMBL" id="CP022684">
    <property type="protein sequence ID" value="AUM13109.1"/>
    <property type="molecule type" value="Genomic_DNA"/>
</dbReference>
<evidence type="ECO:0000256" key="2">
    <source>
        <dbReference type="ARBA" id="ARBA00022741"/>
    </source>
</evidence>
<dbReference type="GO" id="GO:0016887">
    <property type="term" value="F:ATP hydrolysis activity"/>
    <property type="evidence" value="ECO:0007669"/>
    <property type="project" value="InterPro"/>
</dbReference>
<dbReference type="AlphaFoldDB" id="A0A2K9LL72"/>
<dbReference type="Pfam" id="PF00004">
    <property type="entry name" value="AAA"/>
    <property type="match status" value="1"/>
</dbReference>
<evidence type="ECO:0000256" key="3">
    <source>
        <dbReference type="ARBA" id="ARBA00022840"/>
    </source>
</evidence>
<dbReference type="OrthoDB" id="9809379at2"/>
<evidence type="ECO:0000259" key="4">
    <source>
        <dbReference type="SMART" id="SM00382"/>
    </source>
</evidence>